<evidence type="ECO:0000313" key="2">
    <source>
        <dbReference type="Proteomes" id="UP001060085"/>
    </source>
</evidence>
<accession>A0ACC0BMP7</accession>
<proteinExistence type="predicted"/>
<sequence length="338" mass="38775">MGGGAKTGKRREFETPPSSPLPPISTTTLIDPQSFFPNSDTDDSDFEFELSDLLPPPLPPPPPFNDDNGSINYLSNPPIRLPPLSRSWEYLDYFHSEFRHSRPPSPPHPPPPPSVSAIDRRSQFHVPSSPSIDYRNQYRDLDTELESIRPSQEYLPRSPQLSPSSSSRDIWEYFFHPSTDSEEDTPNQPLPPLSQSTRRDSLNQRRIIRRRRSLLELQPPPPPPWLEPLPKEEGLVVVDMKMTERLVSEWENHQCAICIDDFEINQMVKLLPFSSSESSRQYLKGIGMRLISEKLTDYYSIFFFSSRVVSLDDILLNYFGANPATEVHLCVVMHAFRL</sequence>
<name>A0ACC0BMP7_CATRO</name>
<gene>
    <name evidence="1" type="ORF">M9H77_14257</name>
</gene>
<reference evidence="2" key="1">
    <citation type="journal article" date="2023" name="Nat. Plants">
        <title>Single-cell RNA sequencing provides a high-resolution roadmap for understanding the multicellular compartmentation of specialized metabolism.</title>
        <authorList>
            <person name="Sun S."/>
            <person name="Shen X."/>
            <person name="Li Y."/>
            <person name="Li Y."/>
            <person name="Wang S."/>
            <person name="Li R."/>
            <person name="Zhang H."/>
            <person name="Shen G."/>
            <person name="Guo B."/>
            <person name="Wei J."/>
            <person name="Xu J."/>
            <person name="St-Pierre B."/>
            <person name="Chen S."/>
            <person name="Sun C."/>
        </authorList>
    </citation>
    <scope>NUCLEOTIDE SEQUENCE [LARGE SCALE GENOMIC DNA]</scope>
</reference>
<dbReference type="EMBL" id="CM044703">
    <property type="protein sequence ID" value="KAI5673893.1"/>
    <property type="molecule type" value="Genomic_DNA"/>
</dbReference>
<dbReference type="Proteomes" id="UP001060085">
    <property type="component" value="Linkage Group LG03"/>
</dbReference>
<comment type="caution">
    <text evidence="1">The sequence shown here is derived from an EMBL/GenBank/DDBJ whole genome shotgun (WGS) entry which is preliminary data.</text>
</comment>
<keyword evidence="2" id="KW-1185">Reference proteome</keyword>
<protein>
    <submittedName>
        <fullName evidence="1">Uncharacterized protein</fullName>
    </submittedName>
</protein>
<organism evidence="1 2">
    <name type="scientific">Catharanthus roseus</name>
    <name type="common">Madagascar periwinkle</name>
    <name type="synonym">Vinca rosea</name>
    <dbReference type="NCBI Taxonomy" id="4058"/>
    <lineage>
        <taxon>Eukaryota</taxon>
        <taxon>Viridiplantae</taxon>
        <taxon>Streptophyta</taxon>
        <taxon>Embryophyta</taxon>
        <taxon>Tracheophyta</taxon>
        <taxon>Spermatophyta</taxon>
        <taxon>Magnoliopsida</taxon>
        <taxon>eudicotyledons</taxon>
        <taxon>Gunneridae</taxon>
        <taxon>Pentapetalae</taxon>
        <taxon>asterids</taxon>
        <taxon>lamiids</taxon>
        <taxon>Gentianales</taxon>
        <taxon>Apocynaceae</taxon>
        <taxon>Rauvolfioideae</taxon>
        <taxon>Vinceae</taxon>
        <taxon>Catharanthinae</taxon>
        <taxon>Catharanthus</taxon>
    </lineage>
</organism>
<evidence type="ECO:0000313" key="1">
    <source>
        <dbReference type="EMBL" id="KAI5673893.1"/>
    </source>
</evidence>